<dbReference type="Pfam" id="PF07875">
    <property type="entry name" value="Coat_F"/>
    <property type="match status" value="1"/>
</dbReference>
<reference evidence="1 2" key="1">
    <citation type="submission" date="2021-03" db="EMBL/GenBank/DDBJ databases">
        <title>Genomic Encyclopedia of Type Strains, Phase IV (KMG-IV): sequencing the most valuable type-strain genomes for metagenomic binning, comparative biology and taxonomic classification.</title>
        <authorList>
            <person name="Goeker M."/>
        </authorList>
    </citation>
    <scope>NUCLEOTIDE SEQUENCE [LARGE SCALE GENOMIC DNA]</scope>
    <source>
        <strain evidence="1 2">DSM 28783</strain>
    </source>
</reference>
<keyword evidence="1" id="KW-0167">Capsid protein</keyword>
<dbReference type="EMBL" id="JAGGLM010000003">
    <property type="protein sequence ID" value="MBP2032235.1"/>
    <property type="molecule type" value="Genomic_DNA"/>
</dbReference>
<dbReference type="InterPro" id="IPR012851">
    <property type="entry name" value="Spore_coat_CotF-like"/>
</dbReference>
<dbReference type="SUPFAM" id="SSF47240">
    <property type="entry name" value="Ferritin-like"/>
    <property type="match status" value="1"/>
</dbReference>
<keyword evidence="1" id="KW-0946">Virion</keyword>
<evidence type="ECO:0000313" key="1">
    <source>
        <dbReference type="EMBL" id="MBP2032235.1"/>
    </source>
</evidence>
<gene>
    <name evidence="1" type="ORF">J2Z42_000900</name>
</gene>
<protein>
    <submittedName>
        <fullName evidence="1">Spore coat protein CotF</fullName>
    </submittedName>
</protein>
<sequence>MSITLSNKEKMLLEDQKTHEQMCVEKYTNYSNQAKDPQLKQLFDKNANSEQQHLNSINSILSGQVPQMNAGGSAGSMSSNAAAAPAANSTNAQSGMSNVCDSELCKDMLMTEKYISGAYDTTIFEFRDSNARDVLNHIQKEEQQHGESIYNYMSSKGMY</sequence>
<dbReference type="Proteomes" id="UP001519307">
    <property type="component" value="Unassembled WGS sequence"/>
</dbReference>
<dbReference type="Gene3D" id="1.20.1260.10">
    <property type="match status" value="1"/>
</dbReference>
<keyword evidence="2" id="KW-1185">Reference proteome</keyword>
<evidence type="ECO:0000313" key="2">
    <source>
        <dbReference type="Proteomes" id="UP001519307"/>
    </source>
</evidence>
<dbReference type="InterPro" id="IPR009078">
    <property type="entry name" value="Ferritin-like_SF"/>
</dbReference>
<organism evidence="1 2">
    <name type="scientific">Clostridium algifaecis</name>
    <dbReference type="NCBI Taxonomy" id="1472040"/>
    <lineage>
        <taxon>Bacteria</taxon>
        <taxon>Bacillati</taxon>
        <taxon>Bacillota</taxon>
        <taxon>Clostridia</taxon>
        <taxon>Eubacteriales</taxon>
        <taxon>Clostridiaceae</taxon>
        <taxon>Clostridium</taxon>
    </lineage>
</organism>
<comment type="caution">
    <text evidence="1">The sequence shown here is derived from an EMBL/GenBank/DDBJ whole genome shotgun (WGS) entry which is preliminary data.</text>
</comment>
<proteinExistence type="predicted"/>
<name>A0ABS4KQB9_9CLOT</name>
<accession>A0ABS4KQB9</accession>
<dbReference type="CDD" id="cd00657">
    <property type="entry name" value="Ferritin_like"/>
    <property type="match status" value="1"/>
</dbReference>
<dbReference type="InterPro" id="IPR012347">
    <property type="entry name" value="Ferritin-like"/>
</dbReference>
<dbReference type="RefSeq" id="WP_209701195.1">
    <property type="nucleotide sequence ID" value="NZ_JAGGLM010000003.1"/>
</dbReference>